<dbReference type="EMBL" id="FLRD01000113">
    <property type="protein sequence ID" value="SBT40076.1"/>
    <property type="molecule type" value="Genomic_DNA"/>
</dbReference>
<reference evidence="1" key="1">
    <citation type="submission" date="2016-05" db="EMBL/GenBank/DDBJ databases">
        <authorList>
            <person name="Lavstsen T."/>
            <person name="Jespersen J.S."/>
        </authorList>
    </citation>
    <scope>NUCLEOTIDE SEQUENCE [LARGE SCALE GENOMIC DNA]</scope>
</reference>
<evidence type="ECO:0000313" key="1">
    <source>
        <dbReference type="EMBL" id="SBT40076.1"/>
    </source>
</evidence>
<evidence type="ECO:0000313" key="3">
    <source>
        <dbReference type="Proteomes" id="UP000078550"/>
    </source>
</evidence>
<accession>A0A1A8Z892</accession>
<dbReference type="Proteomes" id="UP000078555">
    <property type="component" value="Unassembled WGS sequence"/>
</dbReference>
<dbReference type="Proteomes" id="UP000078550">
    <property type="component" value="Unassembled WGS sequence"/>
</dbReference>
<sequence>MRTQVSEPCVYMHCFDNARQGVKGAETVECSNVKGRGKGNETRYVVQESSGIEKLVQESSGIEVGAGTRRY</sequence>
<keyword evidence="4" id="KW-1185">Reference proteome</keyword>
<evidence type="ECO:0000313" key="2">
    <source>
        <dbReference type="EMBL" id="SBT40532.1"/>
    </source>
</evidence>
<dbReference type="AlphaFoldDB" id="A0A1A8Z892"/>
<name>A0A1A8Z892_PLAOA</name>
<organism evidence="1 4">
    <name type="scientific">Plasmodium ovale wallikeri</name>
    <dbReference type="NCBI Taxonomy" id="864142"/>
    <lineage>
        <taxon>Eukaryota</taxon>
        <taxon>Sar</taxon>
        <taxon>Alveolata</taxon>
        <taxon>Apicomplexa</taxon>
        <taxon>Aconoidasida</taxon>
        <taxon>Haemosporida</taxon>
        <taxon>Plasmodiidae</taxon>
        <taxon>Plasmodium</taxon>
        <taxon>Plasmodium (Plasmodium)</taxon>
    </lineage>
</organism>
<reference evidence="3 4" key="2">
    <citation type="submission" date="2016-05" db="EMBL/GenBank/DDBJ databases">
        <authorList>
            <person name="Naeem Raeece"/>
        </authorList>
    </citation>
    <scope>NUCLEOTIDE SEQUENCE [LARGE SCALE GENOMIC DNA]</scope>
</reference>
<evidence type="ECO:0000313" key="4">
    <source>
        <dbReference type="Proteomes" id="UP000078555"/>
    </source>
</evidence>
<protein>
    <submittedName>
        <fullName evidence="1">Uncharacterized protein</fullName>
    </submittedName>
</protein>
<gene>
    <name evidence="1" type="ORF">POVWA1_041300</name>
    <name evidence="2" type="ORF">POVWA2_039870</name>
</gene>
<dbReference type="EMBL" id="FLRE01000154">
    <property type="protein sequence ID" value="SBT40532.1"/>
    <property type="molecule type" value="Genomic_DNA"/>
</dbReference>
<proteinExistence type="predicted"/>